<dbReference type="NCBIfam" id="TIGR03083">
    <property type="entry name" value="maleylpyruvate isomerase family mycothiol-dependent enzyme"/>
    <property type="match status" value="1"/>
</dbReference>
<dbReference type="Gene3D" id="1.20.120.450">
    <property type="entry name" value="dinb family like domain"/>
    <property type="match status" value="1"/>
</dbReference>
<gene>
    <name evidence="4" type="ORF">HQ605_12320</name>
</gene>
<dbReference type="InterPro" id="IPR013917">
    <property type="entry name" value="tRNA_wybutosine-synth"/>
</dbReference>
<organism evidence="4 5">
    <name type="scientific">Rhodococcoides kroppenstedtii</name>
    <dbReference type="NCBI Taxonomy" id="293050"/>
    <lineage>
        <taxon>Bacteria</taxon>
        <taxon>Bacillati</taxon>
        <taxon>Actinomycetota</taxon>
        <taxon>Actinomycetes</taxon>
        <taxon>Mycobacteriales</taxon>
        <taxon>Nocardiaceae</taxon>
        <taxon>Rhodococcoides</taxon>
    </lineage>
</organism>
<dbReference type="Pfam" id="PF08608">
    <property type="entry name" value="Wyosine_form"/>
    <property type="match status" value="1"/>
</dbReference>
<feature type="domain" description="tRNA wybutosine-synthesis" evidence="2">
    <location>
        <begin position="190"/>
        <end position="242"/>
    </location>
</feature>
<feature type="domain" description="Mycothiol-dependent maleylpyruvate isomerase metal-binding" evidence="3">
    <location>
        <begin position="11"/>
        <end position="154"/>
    </location>
</feature>
<dbReference type="InterPro" id="IPR024344">
    <property type="entry name" value="MDMPI_metal-binding"/>
</dbReference>
<name>A0ABS7NUA4_9NOCA</name>
<dbReference type="InterPro" id="IPR017517">
    <property type="entry name" value="Maleyloyr_isom"/>
</dbReference>
<evidence type="ECO:0000259" key="2">
    <source>
        <dbReference type="Pfam" id="PF08608"/>
    </source>
</evidence>
<evidence type="ECO:0000313" key="5">
    <source>
        <dbReference type="Proteomes" id="UP001520140"/>
    </source>
</evidence>
<dbReference type="NCBIfam" id="TIGR03084">
    <property type="entry name" value="TIGR03084 family metal-binding protein"/>
    <property type="match status" value="1"/>
</dbReference>
<keyword evidence="5" id="KW-1185">Reference proteome</keyword>
<evidence type="ECO:0000313" key="4">
    <source>
        <dbReference type="EMBL" id="MBY6321613.1"/>
    </source>
</evidence>
<dbReference type="RefSeq" id="WP_068099549.1">
    <property type="nucleotide sequence ID" value="NZ_JABUKE010000027.1"/>
</dbReference>
<dbReference type="Pfam" id="PF11716">
    <property type="entry name" value="MDMPI_N"/>
    <property type="match status" value="1"/>
</dbReference>
<dbReference type="Proteomes" id="UP001520140">
    <property type="component" value="Unassembled WGS sequence"/>
</dbReference>
<dbReference type="InterPro" id="IPR017518">
    <property type="entry name" value="CHP03084"/>
</dbReference>
<proteinExistence type="predicted"/>
<reference evidence="4 5" key="1">
    <citation type="submission" date="2020-06" db="EMBL/GenBank/DDBJ databases">
        <title>Taxonomy, biology and ecology of Rhodococcus bacteria occurring in California pistachio and other woody hosts as revealed by genome sequence analyses.</title>
        <authorList>
            <person name="Gai Y."/>
            <person name="Riely B."/>
        </authorList>
    </citation>
    <scope>NUCLEOTIDE SEQUENCE [LARGE SCALE GENOMIC DNA]</scope>
    <source>
        <strain evidence="4 5">BP-284</strain>
    </source>
</reference>
<accession>A0ABS7NUA4</accession>
<comment type="caution">
    <text evidence="4">The sequence shown here is derived from an EMBL/GenBank/DDBJ whole genome shotgun (WGS) entry which is preliminary data.</text>
</comment>
<evidence type="ECO:0000259" key="3">
    <source>
        <dbReference type="Pfam" id="PF11716"/>
    </source>
</evidence>
<protein>
    <submittedName>
        <fullName evidence="4">TIGR03084 family protein</fullName>
    </submittedName>
</protein>
<feature type="region of interest" description="Disordered" evidence="1">
    <location>
        <begin position="258"/>
        <end position="284"/>
    </location>
</feature>
<feature type="compositionally biased region" description="Low complexity" evidence="1">
    <location>
        <begin position="263"/>
        <end position="284"/>
    </location>
</feature>
<dbReference type="EMBL" id="JABUKG010000012">
    <property type="protein sequence ID" value="MBY6321613.1"/>
    <property type="molecule type" value="Genomic_DNA"/>
</dbReference>
<sequence>MADTAAVLADLRAEGDALDDLLTDVDEAGWRTLTPADGWTVAHQIAHLHWTDHVAALTAAGSAGDEDAAAAFDAVIAEALADPAGFVDAAAADLAGEQPSTLLARWRLGRSQLLTVLPDVPAGTRIRWFGPPMSATSMATARLMETWAHGQDVADALGVPREPTARLRHVAHLGVRTREFAYSLRGRPAPAAPVRVALTAPDGSEWTWGPDDADQQVSGPALDFCLLVTQRVHRDDTALVARGGDAEEWLTIAQAFAGAPGSGRAPRTETAGTAGPAETAGTAP</sequence>
<dbReference type="InterPro" id="IPR034660">
    <property type="entry name" value="DinB/YfiT-like"/>
</dbReference>
<dbReference type="SUPFAM" id="SSF109854">
    <property type="entry name" value="DinB/YfiT-like putative metalloenzymes"/>
    <property type="match status" value="1"/>
</dbReference>
<evidence type="ECO:0000256" key="1">
    <source>
        <dbReference type="SAM" id="MobiDB-lite"/>
    </source>
</evidence>